<gene>
    <name evidence="1" type="ORF">A6M13_04550</name>
</gene>
<protein>
    <recommendedName>
        <fullName evidence="3">YwpF-like protein</fullName>
    </recommendedName>
</protein>
<name>A0A1C0Y805_9BACL</name>
<evidence type="ECO:0000313" key="2">
    <source>
        <dbReference type="Proteomes" id="UP000093199"/>
    </source>
</evidence>
<keyword evidence="2" id="KW-1185">Reference proteome</keyword>
<dbReference type="EMBL" id="MASJ01000038">
    <property type="protein sequence ID" value="OCS83299.1"/>
    <property type="molecule type" value="Genomic_DNA"/>
</dbReference>
<reference evidence="1 2" key="1">
    <citation type="submission" date="2016-07" db="EMBL/GenBank/DDBJ databases">
        <title>Caryophanon tenue genome sequencing.</title>
        <authorList>
            <person name="Verma A."/>
            <person name="Pal Y."/>
            <person name="Krishnamurthi S."/>
        </authorList>
    </citation>
    <scope>NUCLEOTIDE SEQUENCE [LARGE SCALE GENOMIC DNA]</scope>
    <source>
        <strain evidence="1 2">DSM 14152</strain>
    </source>
</reference>
<comment type="caution">
    <text evidence="1">The sequence shown here is derived from an EMBL/GenBank/DDBJ whole genome shotgun (WGS) entry which is preliminary data.</text>
</comment>
<dbReference type="OrthoDB" id="2427395at2"/>
<dbReference type="Proteomes" id="UP000093199">
    <property type="component" value="Unassembled WGS sequence"/>
</dbReference>
<evidence type="ECO:0008006" key="3">
    <source>
        <dbReference type="Google" id="ProtNLM"/>
    </source>
</evidence>
<organism evidence="1 2">
    <name type="scientific">Caryophanon tenue</name>
    <dbReference type="NCBI Taxonomy" id="33978"/>
    <lineage>
        <taxon>Bacteria</taxon>
        <taxon>Bacillati</taxon>
        <taxon>Bacillota</taxon>
        <taxon>Bacilli</taxon>
        <taxon>Bacillales</taxon>
        <taxon>Caryophanaceae</taxon>
        <taxon>Caryophanon</taxon>
    </lineage>
</organism>
<accession>A0A1C0Y805</accession>
<dbReference type="STRING" id="33978.A6M13_04550"/>
<dbReference type="Pfam" id="PF14183">
    <property type="entry name" value="YwpF"/>
    <property type="match status" value="1"/>
</dbReference>
<dbReference type="RefSeq" id="WP_066546906.1">
    <property type="nucleotide sequence ID" value="NZ_MASJ01000038.1"/>
</dbReference>
<proteinExistence type="predicted"/>
<sequence length="141" mass="16464">MKTFKMMYFEFDIEQETIQIPLEDGILINQENSFNVWIIEAFIKKDYQQLFDKLLASKEVFDARAVISFPDNDPAHFTLAVYAVEPIQDHLSVLFKGTITRHRQNYAEQLLAQLVEDGLEGEALQQQFKVGLHYRPPLRSK</sequence>
<evidence type="ECO:0000313" key="1">
    <source>
        <dbReference type="EMBL" id="OCS83299.1"/>
    </source>
</evidence>
<dbReference type="AlphaFoldDB" id="A0A1C0Y805"/>
<dbReference type="InterPro" id="IPR025573">
    <property type="entry name" value="YwpF"/>
</dbReference>